<dbReference type="EMBL" id="JAGMUX010000033">
    <property type="protein sequence ID" value="KAH7208432.1"/>
    <property type="molecule type" value="Genomic_DNA"/>
</dbReference>
<evidence type="ECO:0008006" key="4">
    <source>
        <dbReference type="Google" id="ProtNLM"/>
    </source>
</evidence>
<evidence type="ECO:0000256" key="1">
    <source>
        <dbReference type="ARBA" id="ARBA00038158"/>
    </source>
</evidence>
<organism evidence="2 3">
    <name type="scientific">Fusarium redolens</name>
    <dbReference type="NCBI Taxonomy" id="48865"/>
    <lineage>
        <taxon>Eukaryota</taxon>
        <taxon>Fungi</taxon>
        <taxon>Dikarya</taxon>
        <taxon>Ascomycota</taxon>
        <taxon>Pezizomycotina</taxon>
        <taxon>Sordariomycetes</taxon>
        <taxon>Hypocreomycetidae</taxon>
        <taxon>Hypocreales</taxon>
        <taxon>Nectriaceae</taxon>
        <taxon>Fusarium</taxon>
        <taxon>Fusarium redolens species complex</taxon>
    </lineage>
</organism>
<reference evidence="2" key="1">
    <citation type="journal article" date="2021" name="Nat. Commun.">
        <title>Genetic determinants of endophytism in the Arabidopsis root mycobiome.</title>
        <authorList>
            <person name="Mesny F."/>
            <person name="Miyauchi S."/>
            <person name="Thiergart T."/>
            <person name="Pickel B."/>
            <person name="Atanasova L."/>
            <person name="Karlsson M."/>
            <person name="Huettel B."/>
            <person name="Barry K.W."/>
            <person name="Haridas S."/>
            <person name="Chen C."/>
            <person name="Bauer D."/>
            <person name="Andreopoulos W."/>
            <person name="Pangilinan J."/>
            <person name="LaButti K."/>
            <person name="Riley R."/>
            <person name="Lipzen A."/>
            <person name="Clum A."/>
            <person name="Drula E."/>
            <person name="Henrissat B."/>
            <person name="Kohler A."/>
            <person name="Grigoriev I.V."/>
            <person name="Martin F.M."/>
            <person name="Hacquard S."/>
        </authorList>
    </citation>
    <scope>NUCLEOTIDE SEQUENCE</scope>
    <source>
        <strain evidence="2">MPI-CAGE-AT-0023</strain>
    </source>
</reference>
<dbReference type="PANTHER" id="PTHR43591">
    <property type="entry name" value="METHYLTRANSFERASE"/>
    <property type="match status" value="1"/>
</dbReference>
<keyword evidence="3" id="KW-1185">Reference proteome</keyword>
<protein>
    <recommendedName>
        <fullName evidence="4">Methyltransferase</fullName>
    </recommendedName>
</protein>
<name>A0A9P9JPE0_FUSRE</name>
<proteinExistence type="inferred from homology"/>
<evidence type="ECO:0000313" key="3">
    <source>
        <dbReference type="Proteomes" id="UP000720189"/>
    </source>
</evidence>
<comment type="similarity">
    <text evidence="1">Belongs to the methyltransferase superfamily. LaeA methyltransferase family.</text>
</comment>
<comment type="caution">
    <text evidence="2">The sequence shown here is derived from an EMBL/GenBank/DDBJ whole genome shotgun (WGS) entry which is preliminary data.</text>
</comment>
<dbReference type="GO" id="GO:0008168">
    <property type="term" value="F:methyltransferase activity"/>
    <property type="evidence" value="ECO:0007669"/>
    <property type="project" value="TreeGrafter"/>
</dbReference>
<accession>A0A9P9JPE0</accession>
<dbReference type="AlphaFoldDB" id="A0A9P9JPE0"/>
<dbReference type="OrthoDB" id="2013972at2759"/>
<dbReference type="Gene3D" id="3.40.50.150">
    <property type="entry name" value="Vaccinia Virus protein VP39"/>
    <property type="match status" value="1"/>
</dbReference>
<dbReference type="Proteomes" id="UP000720189">
    <property type="component" value="Unassembled WGS sequence"/>
</dbReference>
<evidence type="ECO:0000313" key="2">
    <source>
        <dbReference type="EMBL" id="KAH7208432.1"/>
    </source>
</evidence>
<gene>
    <name evidence="2" type="ORF">BKA55DRAFT_262080</name>
</gene>
<dbReference type="InterPro" id="IPR029063">
    <property type="entry name" value="SAM-dependent_MTases_sf"/>
</dbReference>
<dbReference type="RefSeq" id="XP_046041335.1">
    <property type="nucleotide sequence ID" value="XM_046185426.1"/>
</dbReference>
<dbReference type="PANTHER" id="PTHR43591:SF24">
    <property type="entry name" value="2-METHOXY-6-POLYPRENYL-1,4-BENZOQUINOL METHYLASE, MITOCHONDRIAL"/>
    <property type="match status" value="1"/>
</dbReference>
<sequence>MISTPTQLSRDFADEHPYLKVISIDLSDLVPEWVAPNLSFQVVERLDLQDFEISSQDFVHLRDLKGRISNWGEFSKEVFNVLKPGGVAEFHEETIEFNGEAELPEHSYMKQWGNLFLEAGARRGAEFNIIESGQLLGSLRAAGFSEVKEYKYKVPIEPRHKSQQQEMSEWLAWLAFVYDIEGTIFRPAIENLGWSKEKCQLFAADLRNELKMTTVKPYMTRLVVVCKKP</sequence>
<dbReference type="SUPFAM" id="SSF53335">
    <property type="entry name" value="S-adenosyl-L-methionine-dependent methyltransferases"/>
    <property type="match status" value="1"/>
</dbReference>
<dbReference type="GeneID" id="70215380"/>